<dbReference type="OrthoDB" id="48629at2759"/>
<evidence type="ECO:0000313" key="3">
    <source>
        <dbReference type="Proteomes" id="UP000000759"/>
    </source>
</evidence>
<feature type="compositionally biased region" description="Basic and acidic residues" evidence="1">
    <location>
        <begin position="64"/>
        <end position="73"/>
    </location>
</feature>
<dbReference type="KEGG" id="pti:PHATRDRAFT_32692"/>
<feature type="compositionally biased region" description="Low complexity" evidence="1">
    <location>
        <begin position="251"/>
        <end position="263"/>
    </location>
</feature>
<reference evidence="2 3" key="1">
    <citation type="journal article" date="2008" name="Nature">
        <title>The Phaeodactylum genome reveals the evolutionary history of diatom genomes.</title>
        <authorList>
            <person name="Bowler C."/>
            <person name="Allen A.E."/>
            <person name="Badger J.H."/>
            <person name="Grimwood J."/>
            <person name="Jabbari K."/>
            <person name="Kuo A."/>
            <person name="Maheswari U."/>
            <person name="Martens C."/>
            <person name="Maumus F."/>
            <person name="Otillar R.P."/>
            <person name="Rayko E."/>
            <person name="Salamov A."/>
            <person name="Vandepoele K."/>
            <person name="Beszteri B."/>
            <person name="Gruber A."/>
            <person name="Heijde M."/>
            <person name="Katinka M."/>
            <person name="Mock T."/>
            <person name="Valentin K."/>
            <person name="Verret F."/>
            <person name="Berges J.A."/>
            <person name="Brownlee C."/>
            <person name="Cadoret J.P."/>
            <person name="Chiovitti A."/>
            <person name="Choi C.J."/>
            <person name="Coesel S."/>
            <person name="De Martino A."/>
            <person name="Detter J.C."/>
            <person name="Durkin C."/>
            <person name="Falciatore A."/>
            <person name="Fournet J."/>
            <person name="Haruta M."/>
            <person name="Huysman M.J."/>
            <person name="Jenkins B.D."/>
            <person name="Jiroutova K."/>
            <person name="Jorgensen R.E."/>
            <person name="Joubert Y."/>
            <person name="Kaplan A."/>
            <person name="Kroger N."/>
            <person name="Kroth P.G."/>
            <person name="La Roche J."/>
            <person name="Lindquist E."/>
            <person name="Lommer M."/>
            <person name="Martin-Jezequel V."/>
            <person name="Lopez P.J."/>
            <person name="Lucas S."/>
            <person name="Mangogna M."/>
            <person name="McGinnis K."/>
            <person name="Medlin L.K."/>
            <person name="Montsant A."/>
            <person name="Oudot-Le Secq M.P."/>
            <person name="Napoli C."/>
            <person name="Obornik M."/>
            <person name="Parker M.S."/>
            <person name="Petit J.L."/>
            <person name="Porcel B.M."/>
            <person name="Poulsen N."/>
            <person name="Robison M."/>
            <person name="Rychlewski L."/>
            <person name="Rynearson T.A."/>
            <person name="Schmutz J."/>
            <person name="Shapiro H."/>
            <person name="Siaut M."/>
            <person name="Stanley M."/>
            <person name="Sussman M.R."/>
            <person name="Taylor A.R."/>
            <person name="Vardi A."/>
            <person name="von Dassow P."/>
            <person name="Vyverman W."/>
            <person name="Willis A."/>
            <person name="Wyrwicz L.S."/>
            <person name="Rokhsar D.S."/>
            <person name="Weissenbach J."/>
            <person name="Armbrust E.V."/>
            <person name="Green B.R."/>
            <person name="Van de Peer Y."/>
            <person name="Grigoriev I.V."/>
        </authorList>
    </citation>
    <scope>NUCLEOTIDE SEQUENCE [LARGE SCALE GENOMIC DNA]</scope>
    <source>
        <strain evidence="2 3">CCAP 1055/1</strain>
    </source>
</reference>
<sequence length="491" mass="54499">MPMDGGSSSLYPRVFSTPNLSDEWCERDWRVVACLGTPRTERSHSDAENESPPPDGNRNNGPTHVEDKVGSDARQRRFDHFTLATAKSYHPPGMVQDRNIGEIILPPILQAHTTGLSLGAGGNRNNNQNNIFYPKHVLRRSSPPGSWSPTATTATSSDTFHVLPAAVPEEAASELEYSTARPDENLPTENSLPSEPLGARSHEQRQQAAQQVVNELLGMLVVPNVWSHVATPPHTAGLHAHKPSPPPPVTTSPMRTSRSPSPQRRPIFSPLVHKHASENSFDVSTVGMDDEEDGVSVGVEGHFARLTTNDRALSLPTKSYTATANLPRKPSLKRVSSIPCCKPQNQFGSVPSDLDGPDLKRTVSFGTLETREFSIELSDHPSCSYGPPIQLGWDYHDQETRNVDEYETSRVPRRHVSDMILSYNVRRYLLLKRAGYTPAELRDAMRQVDKVKRERILTDLFWPVAGLDETLEEVVLRIKQVFGHGEESLQF</sequence>
<accession>B7FSC9</accession>
<gene>
    <name evidence="2" type="ORF">PHATRDRAFT_32692</name>
</gene>
<feature type="region of interest" description="Disordered" evidence="1">
    <location>
        <begin position="38"/>
        <end position="73"/>
    </location>
</feature>
<dbReference type="PaxDb" id="2850-Phatr32692"/>
<proteinExistence type="predicted"/>
<name>B7FSC9_PHATC</name>
<reference evidence="3" key="2">
    <citation type="submission" date="2008-08" db="EMBL/GenBank/DDBJ databases">
        <authorList>
            <consortium name="Diatom Consortium"/>
            <person name="Grigoriev I."/>
            <person name="Grimwood J."/>
            <person name="Kuo A."/>
            <person name="Otillar R.P."/>
            <person name="Salamov A."/>
            <person name="Detter J.C."/>
            <person name="Lindquist E."/>
            <person name="Shapiro H."/>
            <person name="Lucas S."/>
            <person name="Glavina del Rio T."/>
            <person name="Pitluck S."/>
            <person name="Rokhsar D."/>
            <person name="Bowler C."/>
        </authorList>
    </citation>
    <scope>GENOME REANNOTATION</scope>
    <source>
        <strain evidence="3">CCAP 1055/1</strain>
    </source>
</reference>
<keyword evidence="3" id="KW-1185">Reference proteome</keyword>
<dbReference type="Proteomes" id="UP000000759">
    <property type="component" value="Chromosome 2"/>
</dbReference>
<dbReference type="GeneID" id="7197535"/>
<evidence type="ECO:0000313" key="2">
    <source>
        <dbReference type="EMBL" id="EEC50775.1"/>
    </source>
</evidence>
<dbReference type="EMBL" id="CM000606">
    <property type="protein sequence ID" value="EEC50775.1"/>
    <property type="molecule type" value="Genomic_DNA"/>
</dbReference>
<feature type="region of interest" description="Disordered" evidence="1">
    <location>
        <begin position="232"/>
        <end position="263"/>
    </location>
</feature>
<protein>
    <submittedName>
        <fullName evidence="2">Uncharacterized protein</fullName>
    </submittedName>
</protein>
<evidence type="ECO:0000256" key="1">
    <source>
        <dbReference type="SAM" id="MobiDB-lite"/>
    </source>
</evidence>
<dbReference type="RefSeq" id="XP_002177961.1">
    <property type="nucleotide sequence ID" value="XM_002177925.1"/>
</dbReference>
<dbReference type="HOGENOM" id="CLU_556068_0_0_1"/>
<feature type="region of interest" description="Disordered" evidence="1">
    <location>
        <begin position="171"/>
        <end position="209"/>
    </location>
</feature>
<dbReference type="AlphaFoldDB" id="B7FSC9"/>
<organism evidence="2 3">
    <name type="scientific">Phaeodactylum tricornutum (strain CCAP 1055/1)</name>
    <dbReference type="NCBI Taxonomy" id="556484"/>
    <lineage>
        <taxon>Eukaryota</taxon>
        <taxon>Sar</taxon>
        <taxon>Stramenopiles</taxon>
        <taxon>Ochrophyta</taxon>
        <taxon>Bacillariophyta</taxon>
        <taxon>Bacillariophyceae</taxon>
        <taxon>Bacillariophycidae</taxon>
        <taxon>Naviculales</taxon>
        <taxon>Phaeodactylaceae</taxon>
        <taxon>Phaeodactylum</taxon>
    </lineage>
</organism>
<dbReference type="InParanoid" id="B7FSC9"/>